<dbReference type="CDD" id="cd13889">
    <property type="entry name" value="CuRO_3_BOD"/>
    <property type="match status" value="1"/>
</dbReference>
<dbReference type="Gene3D" id="2.60.40.420">
    <property type="entry name" value="Cupredoxins - blue copper proteins"/>
    <property type="match status" value="3"/>
</dbReference>
<comment type="similarity">
    <text evidence="1">Belongs to the multicopper oxidase family.</text>
</comment>
<reference evidence="4" key="1">
    <citation type="journal article" date="2019" name="Int. J. Syst. Evol. Microbiol.">
        <title>The Global Catalogue of Microorganisms (GCM) 10K type strain sequencing project: providing services to taxonomists for standard genome sequencing and annotation.</title>
        <authorList>
            <consortium name="The Broad Institute Genomics Platform"/>
            <consortium name="The Broad Institute Genome Sequencing Center for Infectious Disease"/>
            <person name="Wu L."/>
            <person name="Ma J."/>
        </authorList>
    </citation>
    <scope>NUCLEOTIDE SEQUENCE [LARGE SCALE GENOMIC DNA]</scope>
    <source>
        <strain evidence="4">JCM 12165</strain>
    </source>
</reference>
<dbReference type="InterPro" id="IPR008972">
    <property type="entry name" value="Cupredoxin"/>
</dbReference>
<evidence type="ECO:0000259" key="2">
    <source>
        <dbReference type="Pfam" id="PF07731"/>
    </source>
</evidence>
<proteinExistence type="inferred from homology"/>
<organism evidence="3 4">
    <name type="scientific">Pseudonocardia aurantiaca</name>
    <dbReference type="NCBI Taxonomy" id="75290"/>
    <lineage>
        <taxon>Bacteria</taxon>
        <taxon>Bacillati</taxon>
        <taxon>Actinomycetota</taxon>
        <taxon>Actinomycetes</taxon>
        <taxon>Pseudonocardiales</taxon>
        <taxon>Pseudonocardiaceae</taxon>
        <taxon>Pseudonocardia</taxon>
    </lineage>
</organism>
<dbReference type="Proteomes" id="UP001597145">
    <property type="component" value="Unassembled WGS sequence"/>
</dbReference>
<evidence type="ECO:0000256" key="1">
    <source>
        <dbReference type="ARBA" id="ARBA00010609"/>
    </source>
</evidence>
<name>A0ABW4FJD6_9PSEU</name>
<dbReference type="RefSeq" id="WP_343970350.1">
    <property type="nucleotide sequence ID" value="NZ_BAAAJG010000002.1"/>
</dbReference>
<dbReference type="InterPro" id="IPR045087">
    <property type="entry name" value="Cu-oxidase_fam"/>
</dbReference>
<sequence length="607" mass="67796">MALLTGGGFLVTQQGLSAWASGSSATPSSFGLGLSPKVTPFVEPLPIMPVLPLRPASAFTPAPTIAANRTINPATGLPFEGRTESHQFRERFPVQQQFITRMGANPNVSVHPDLPAQTFWGFNLGDTDFAADPPLSPGPTIVTRYHAPTLIRRYNQLPPQAQNGGFGVPETSTHLHNFHSGPDSDGGACDPVQARFFRRGQFYDYYQTMQYAGFDSTHPPLGNVEEALSTLWYHDHRVDHTAENVYKGLAGFHLAFNEFDTGDENTGLRLPSFPAFDIPLLLADKLFDPDTGLLVFDTFGLDGLVGDTQLVNGKVQPFLEVRKRRYRFRVLDAGPSRTYRLFLTNPDNLSQSIPLWQISSDGNLLPRPLEIKSFLLGAAERADVIIDFKKIAERFGNPSRIWLENRLEMVNGRKPTGTIFPAGQGTPVLEFRLLGGNVVDNSFDPEPVASPRVPASVTDNVFAPIALPRIDNLTPRLTRTFRFERGNGQWQINGQLMDCTKFRFTVQRNTTERWILQNSSGGWEHPIHIHLEEFRIVRRNGRLVRPGEGDFGRQDVVQLGDEDIEILMQFRDFRGGYPMHCHNTVHEDHQMMLLFEVADVGDNKTAP</sequence>
<dbReference type="Pfam" id="PF07731">
    <property type="entry name" value="Cu-oxidase_2"/>
    <property type="match status" value="1"/>
</dbReference>
<dbReference type="PANTHER" id="PTHR48267:SF1">
    <property type="entry name" value="BILIRUBIN OXIDASE"/>
    <property type="match status" value="1"/>
</dbReference>
<keyword evidence="4" id="KW-1185">Reference proteome</keyword>
<dbReference type="EMBL" id="JBHUCP010000009">
    <property type="protein sequence ID" value="MFD1530700.1"/>
    <property type="molecule type" value="Genomic_DNA"/>
</dbReference>
<dbReference type="PANTHER" id="PTHR48267">
    <property type="entry name" value="CUPREDOXIN SUPERFAMILY PROTEIN"/>
    <property type="match status" value="1"/>
</dbReference>
<evidence type="ECO:0000313" key="3">
    <source>
        <dbReference type="EMBL" id="MFD1530700.1"/>
    </source>
</evidence>
<dbReference type="SUPFAM" id="SSF49503">
    <property type="entry name" value="Cupredoxins"/>
    <property type="match status" value="3"/>
</dbReference>
<accession>A0ABW4FJD6</accession>
<gene>
    <name evidence="3" type="ORF">ACFSCY_14730</name>
</gene>
<protein>
    <submittedName>
        <fullName evidence="3">Multicopper oxidase family protein</fullName>
    </submittedName>
</protein>
<feature type="domain" description="Plastocyanin-like" evidence="2">
    <location>
        <begin position="482"/>
        <end position="598"/>
    </location>
</feature>
<comment type="caution">
    <text evidence="3">The sequence shown here is derived from an EMBL/GenBank/DDBJ whole genome shotgun (WGS) entry which is preliminary data.</text>
</comment>
<dbReference type="InterPro" id="IPR011706">
    <property type="entry name" value="Cu-oxidase_C"/>
</dbReference>
<evidence type="ECO:0000313" key="4">
    <source>
        <dbReference type="Proteomes" id="UP001597145"/>
    </source>
</evidence>